<reference evidence="8" key="1">
    <citation type="journal article" date="2019" name="Microbiol. Resour. Announc.">
        <title>Complete Genome Sequence of Halomonas olivaria, a Moderately Halophilic Bacterium Isolated from Olive Processing Effluents, Obtained by Nanopore Sequencing.</title>
        <authorList>
            <person name="Nagata S."/>
            <person name="Ii K.M."/>
            <person name="Tsukimi T."/>
            <person name="Miura M.C."/>
            <person name="Galipon J."/>
            <person name="Arakawa K."/>
        </authorList>
    </citation>
    <scope>NUCLEOTIDE SEQUENCE [LARGE SCALE GENOMIC DNA]</scope>
    <source>
        <strain evidence="8">TYRC17</strain>
    </source>
</reference>
<evidence type="ECO:0000259" key="6">
    <source>
        <dbReference type="Pfam" id="PF00916"/>
    </source>
</evidence>
<evidence type="ECO:0000256" key="4">
    <source>
        <dbReference type="ARBA" id="ARBA00023136"/>
    </source>
</evidence>
<proteinExistence type="predicted"/>
<dbReference type="Proteomes" id="UP000289555">
    <property type="component" value="Chromosome"/>
</dbReference>
<gene>
    <name evidence="7" type="ORF">HORIV_53030</name>
</gene>
<organism evidence="7 8">
    <name type="scientific">Vreelandella olivaria</name>
    <dbReference type="NCBI Taxonomy" id="390919"/>
    <lineage>
        <taxon>Bacteria</taxon>
        <taxon>Pseudomonadati</taxon>
        <taxon>Pseudomonadota</taxon>
        <taxon>Gammaproteobacteria</taxon>
        <taxon>Oceanospirillales</taxon>
        <taxon>Halomonadaceae</taxon>
        <taxon>Vreelandella</taxon>
    </lineage>
</organism>
<dbReference type="EMBL" id="AP019416">
    <property type="protein sequence ID" value="BBI52882.1"/>
    <property type="molecule type" value="Genomic_DNA"/>
</dbReference>
<evidence type="ECO:0000256" key="2">
    <source>
        <dbReference type="ARBA" id="ARBA00022692"/>
    </source>
</evidence>
<dbReference type="InterPro" id="IPR001902">
    <property type="entry name" value="SLC26A/SulP_fam"/>
</dbReference>
<evidence type="ECO:0000256" key="3">
    <source>
        <dbReference type="ARBA" id="ARBA00022989"/>
    </source>
</evidence>
<feature type="transmembrane region" description="Helical" evidence="5">
    <location>
        <begin position="65"/>
        <end position="85"/>
    </location>
</feature>
<protein>
    <recommendedName>
        <fullName evidence="6">SLC26A/SulP transporter domain-containing protein</fullName>
    </recommendedName>
</protein>
<keyword evidence="3 5" id="KW-1133">Transmembrane helix</keyword>
<evidence type="ECO:0000256" key="5">
    <source>
        <dbReference type="SAM" id="Phobius"/>
    </source>
</evidence>
<keyword evidence="8" id="KW-1185">Reference proteome</keyword>
<accession>A0ABM7GQ20</accession>
<name>A0ABM7GQ20_9GAMM</name>
<dbReference type="PANTHER" id="PTHR11814">
    <property type="entry name" value="SULFATE TRANSPORTER"/>
    <property type="match status" value="1"/>
</dbReference>
<comment type="subcellular location">
    <subcellularLocation>
        <location evidence="1">Membrane</location>
        <topology evidence="1">Multi-pass membrane protein</topology>
    </subcellularLocation>
</comment>
<evidence type="ECO:0000313" key="8">
    <source>
        <dbReference type="Proteomes" id="UP000289555"/>
    </source>
</evidence>
<feature type="transmembrane region" description="Helical" evidence="5">
    <location>
        <begin position="36"/>
        <end position="59"/>
    </location>
</feature>
<feature type="domain" description="SLC26A/SulP transporter" evidence="6">
    <location>
        <begin position="32"/>
        <end position="102"/>
    </location>
</feature>
<keyword evidence="2 5" id="KW-0812">Transmembrane</keyword>
<evidence type="ECO:0000313" key="7">
    <source>
        <dbReference type="EMBL" id="BBI52882.1"/>
    </source>
</evidence>
<sequence>MSRAHRSSGYVFPLPGSALVSAWREGYTLARLKRDVMAGLTIGVVAVPLSMALAIATGVPPQHGLYTAIVAGAVIALTGGSRFNISGPTAAFVVILFPIVANHGLGAADCHTDGWRYFGGAGAVAVGQPDSVHPLPGDTWLYRRYRSCHCTAAVT</sequence>
<keyword evidence="4 5" id="KW-0472">Membrane</keyword>
<dbReference type="Pfam" id="PF00916">
    <property type="entry name" value="Sulfate_transp"/>
    <property type="match status" value="1"/>
</dbReference>
<evidence type="ECO:0000256" key="1">
    <source>
        <dbReference type="ARBA" id="ARBA00004141"/>
    </source>
</evidence>
<dbReference type="InterPro" id="IPR011547">
    <property type="entry name" value="SLC26A/SulP_dom"/>
</dbReference>